<keyword evidence="3" id="KW-0560">Oxidoreductase</keyword>
<accession>A0A317PPW7</accession>
<proteinExistence type="inferred from homology"/>
<evidence type="ECO:0000256" key="2">
    <source>
        <dbReference type="ARBA" id="ARBA00010617"/>
    </source>
</evidence>
<comment type="similarity">
    <text evidence="2 3">Belongs to the cytochrome P450 family.</text>
</comment>
<dbReference type="Proteomes" id="UP000246352">
    <property type="component" value="Unassembled WGS sequence"/>
</dbReference>
<sequence length="405" mass="44655">MNDHTFIAARGALVVSPQTLMDDPHGQFATLRGDHPVLQLGERQFMALRASDVMVILSDPRTKPLEGRDYVRIQGVPEGAAARFLRDFFLFGSGAEHRAKRGMFARSFAHGAVRAAQPQIQAVARRIVAELPRGESFDFIDRMAARVPAEMIAAILGLPQSETSYFAPRVYAMSRAVSPVYPIDDHAEIETAVSELFRYVVDHMRIRSEQPRDDLLSRLVADWKDDPVITFSTLVHQVLGIIVGGTDTTRAAFAVLVSLLLQHPEQWTALRDDPSLIPGAVSEGLRYDPSVGSIVRFTNAPVEISGVELPAGVMLRISNMSAMRDPELYAEPDRFDIRRNDHPRLHPVFGAGAHRCIGEMLARIEMQEGLAALVAGAPAMELQTAPQLQGFGGLRQITPMQVIIR</sequence>
<dbReference type="GO" id="GO:0005506">
    <property type="term" value="F:iron ion binding"/>
    <property type="evidence" value="ECO:0007669"/>
    <property type="project" value="InterPro"/>
</dbReference>
<organism evidence="4 5">
    <name type="scientific">Hoeflea marina</name>
    <dbReference type="NCBI Taxonomy" id="274592"/>
    <lineage>
        <taxon>Bacteria</taxon>
        <taxon>Pseudomonadati</taxon>
        <taxon>Pseudomonadota</taxon>
        <taxon>Alphaproteobacteria</taxon>
        <taxon>Hyphomicrobiales</taxon>
        <taxon>Rhizobiaceae</taxon>
        <taxon>Hoeflea</taxon>
    </lineage>
</organism>
<dbReference type="PANTHER" id="PTHR46696">
    <property type="entry name" value="P450, PUTATIVE (EUROFUNG)-RELATED"/>
    <property type="match status" value="1"/>
</dbReference>
<gene>
    <name evidence="4" type="ORF">DFR52_102283</name>
</gene>
<comment type="cofactor">
    <cofactor evidence="1">
        <name>heme</name>
        <dbReference type="ChEBI" id="CHEBI:30413"/>
    </cofactor>
</comment>
<dbReference type="InterPro" id="IPR036396">
    <property type="entry name" value="Cyt_P450_sf"/>
</dbReference>
<dbReference type="PRINTS" id="PR00359">
    <property type="entry name" value="BP450"/>
</dbReference>
<protein>
    <recommendedName>
        <fullName evidence="6">Cytochrome P450</fullName>
    </recommendedName>
</protein>
<keyword evidence="3" id="KW-0349">Heme</keyword>
<keyword evidence="3" id="KW-0408">Iron</keyword>
<dbReference type="SUPFAM" id="SSF48264">
    <property type="entry name" value="Cytochrome P450"/>
    <property type="match status" value="1"/>
</dbReference>
<dbReference type="PANTHER" id="PTHR46696:SF1">
    <property type="entry name" value="CYTOCHROME P450 YJIB-RELATED"/>
    <property type="match status" value="1"/>
</dbReference>
<dbReference type="AlphaFoldDB" id="A0A317PPW7"/>
<evidence type="ECO:0000256" key="1">
    <source>
        <dbReference type="ARBA" id="ARBA00001971"/>
    </source>
</evidence>
<dbReference type="GO" id="GO:0004497">
    <property type="term" value="F:monooxygenase activity"/>
    <property type="evidence" value="ECO:0007669"/>
    <property type="project" value="UniProtKB-KW"/>
</dbReference>
<comment type="caution">
    <text evidence="4">The sequence shown here is derived from an EMBL/GenBank/DDBJ whole genome shotgun (WGS) entry which is preliminary data.</text>
</comment>
<keyword evidence="3" id="KW-0503">Monooxygenase</keyword>
<dbReference type="InterPro" id="IPR017972">
    <property type="entry name" value="Cyt_P450_CS"/>
</dbReference>
<evidence type="ECO:0008006" key="6">
    <source>
        <dbReference type="Google" id="ProtNLM"/>
    </source>
</evidence>
<keyword evidence="5" id="KW-1185">Reference proteome</keyword>
<dbReference type="PRINTS" id="PR00385">
    <property type="entry name" value="P450"/>
</dbReference>
<dbReference type="GO" id="GO:0020037">
    <property type="term" value="F:heme binding"/>
    <property type="evidence" value="ECO:0007669"/>
    <property type="project" value="InterPro"/>
</dbReference>
<name>A0A317PPW7_9HYPH</name>
<dbReference type="PROSITE" id="PS00086">
    <property type="entry name" value="CYTOCHROME_P450"/>
    <property type="match status" value="1"/>
</dbReference>
<dbReference type="GO" id="GO:0016705">
    <property type="term" value="F:oxidoreductase activity, acting on paired donors, with incorporation or reduction of molecular oxygen"/>
    <property type="evidence" value="ECO:0007669"/>
    <property type="project" value="InterPro"/>
</dbReference>
<reference evidence="4 5" key="1">
    <citation type="submission" date="2018-05" db="EMBL/GenBank/DDBJ databases">
        <title>Genomic Encyclopedia of Type Strains, Phase IV (KMG-IV): sequencing the most valuable type-strain genomes for metagenomic binning, comparative biology and taxonomic classification.</title>
        <authorList>
            <person name="Goeker M."/>
        </authorList>
    </citation>
    <scope>NUCLEOTIDE SEQUENCE [LARGE SCALE GENOMIC DNA]</scope>
    <source>
        <strain evidence="4 5">DSM 16791</strain>
    </source>
</reference>
<dbReference type="InterPro" id="IPR002397">
    <property type="entry name" value="Cyt_P450_B"/>
</dbReference>
<evidence type="ECO:0000313" key="5">
    <source>
        <dbReference type="Proteomes" id="UP000246352"/>
    </source>
</evidence>
<keyword evidence="3" id="KW-0479">Metal-binding</keyword>
<dbReference type="Pfam" id="PF00067">
    <property type="entry name" value="p450"/>
    <property type="match status" value="1"/>
</dbReference>
<dbReference type="Gene3D" id="1.10.630.10">
    <property type="entry name" value="Cytochrome P450"/>
    <property type="match status" value="1"/>
</dbReference>
<evidence type="ECO:0000256" key="3">
    <source>
        <dbReference type="RuleBase" id="RU000461"/>
    </source>
</evidence>
<evidence type="ECO:0000313" key="4">
    <source>
        <dbReference type="EMBL" id="PWW01620.1"/>
    </source>
</evidence>
<dbReference type="InterPro" id="IPR001128">
    <property type="entry name" value="Cyt_P450"/>
</dbReference>
<dbReference type="EMBL" id="QGTR01000002">
    <property type="protein sequence ID" value="PWW01620.1"/>
    <property type="molecule type" value="Genomic_DNA"/>
</dbReference>